<feature type="chain" id="PRO_5045692101" evidence="1">
    <location>
        <begin position="20"/>
        <end position="563"/>
    </location>
</feature>
<dbReference type="InterPro" id="IPR029058">
    <property type="entry name" value="AB_hydrolase_fold"/>
</dbReference>
<reference evidence="4" key="1">
    <citation type="journal article" date="2019" name="Int. J. Syst. Evol. Microbiol.">
        <title>The Global Catalogue of Microorganisms (GCM) 10K type strain sequencing project: providing services to taxonomists for standard genome sequencing and annotation.</title>
        <authorList>
            <consortium name="The Broad Institute Genomics Platform"/>
            <consortium name="The Broad Institute Genome Sequencing Center for Infectious Disease"/>
            <person name="Wu L."/>
            <person name="Ma J."/>
        </authorList>
    </citation>
    <scope>NUCLEOTIDE SEQUENCE [LARGE SCALE GENOMIC DNA]</scope>
    <source>
        <strain evidence="4">CGMCC 4.7357</strain>
    </source>
</reference>
<keyword evidence="3" id="KW-0378">Hydrolase</keyword>
<dbReference type="RefSeq" id="WP_380077535.1">
    <property type="nucleotide sequence ID" value="NZ_JBHSGO010000039.1"/>
</dbReference>
<organism evidence="3 4">
    <name type="scientific">Falsiporphyromonas endometrii</name>
    <dbReference type="NCBI Taxonomy" id="1387297"/>
    <lineage>
        <taxon>Bacteria</taxon>
        <taxon>Pseudomonadati</taxon>
        <taxon>Bacteroidota</taxon>
        <taxon>Bacteroidia</taxon>
        <taxon>Bacteroidales</taxon>
        <taxon>Porphyromonadaceae</taxon>
        <taxon>Falsiporphyromonas</taxon>
    </lineage>
</organism>
<feature type="signal peptide" evidence="1">
    <location>
        <begin position="1"/>
        <end position="19"/>
    </location>
</feature>
<sequence length="563" mass="63537">MKTKLLLFLCILSFAPLMGQSLDGAWEGNLNVMGTKLAIVIHIDTNSHRYSVDSPDQKAYDLPMEELYLSKDSIALKSSELSAIFTAKLKNDQLQGTFSQRGFKIPIKLDKQKKRKTLNREQQKLLEKIQGTWSGALNVQGNSLTIRFNFSQNPPKVTMDSPDQRAYDIPANLISISADSVEIEVRSIGVKYKAAIKDDCMEGTFLQMNISLPLKMQRLSDIEMGKLKEIKRPQTPQPPFSYKTQEVTFTNPQGNSTLAGTITYPIGYDKKRKAKTPIIVFVSGSGQQDRDETIFEHKPFAVIADYFAHHGIASLRYDDRGVGGSKGEVANATTKDFMQDAVSAVQFLRKEGFRKIGIVGHSEGGMIALMAAAQGKTDFIICLAAPGVRGDQILYKQVTFDEMSDCNQNKAFRKVVKEIMDYLSKGGSYKDADDLMAQTGNPKMEGLNDFQKRVVQQVTQMMKNPWMRYFVQYDPTKDIQNVRCPIMALNGDKDHQVFADDNIENIRHNLPQGKHNMIKRYPNLNHLFQHCNTGYPNEYANIEETISEEVLQDMAKWIHEVTK</sequence>
<proteinExistence type="predicted"/>
<gene>
    <name evidence="3" type="ORF">ACFO3G_02170</name>
</gene>
<evidence type="ECO:0000313" key="3">
    <source>
        <dbReference type="EMBL" id="MFC4665424.1"/>
    </source>
</evidence>
<name>A0ABV9K662_9PORP</name>
<dbReference type="PANTHER" id="PTHR43265:SF1">
    <property type="entry name" value="ESTERASE ESTD"/>
    <property type="match status" value="1"/>
</dbReference>
<dbReference type="Gene3D" id="3.40.50.1820">
    <property type="entry name" value="alpha/beta hydrolase"/>
    <property type="match status" value="1"/>
</dbReference>
<feature type="domain" description="Serine aminopeptidase S33" evidence="2">
    <location>
        <begin position="300"/>
        <end position="526"/>
    </location>
</feature>
<keyword evidence="4" id="KW-1185">Reference proteome</keyword>
<dbReference type="InterPro" id="IPR022742">
    <property type="entry name" value="Hydrolase_4"/>
</dbReference>
<dbReference type="Pfam" id="PF12146">
    <property type="entry name" value="Hydrolase_4"/>
    <property type="match status" value="1"/>
</dbReference>
<dbReference type="InterPro" id="IPR053145">
    <property type="entry name" value="AB_hydrolase_Est10"/>
</dbReference>
<evidence type="ECO:0000256" key="1">
    <source>
        <dbReference type="SAM" id="SignalP"/>
    </source>
</evidence>
<evidence type="ECO:0000259" key="2">
    <source>
        <dbReference type="Pfam" id="PF12146"/>
    </source>
</evidence>
<dbReference type="Proteomes" id="UP001596020">
    <property type="component" value="Unassembled WGS sequence"/>
</dbReference>
<accession>A0ABV9K662</accession>
<keyword evidence="1" id="KW-0732">Signal</keyword>
<protein>
    <submittedName>
        <fullName evidence="3">Alpha/beta hydrolase</fullName>
    </submittedName>
</protein>
<evidence type="ECO:0000313" key="4">
    <source>
        <dbReference type="Proteomes" id="UP001596020"/>
    </source>
</evidence>
<dbReference type="GO" id="GO:0016787">
    <property type="term" value="F:hydrolase activity"/>
    <property type="evidence" value="ECO:0007669"/>
    <property type="project" value="UniProtKB-KW"/>
</dbReference>
<dbReference type="PANTHER" id="PTHR43265">
    <property type="entry name" value="ESTERASE ESTD"/>
    <property type="match status" value="1"/>
</dbReference>
<dbReference type="SUPFAM" id="SSF53474">
    <property type="entry name" value="alpha/beta-Hydrolases"/>
    <property type="match status" value="1"/>
</dbReference>
<dbReference type="EMBL" id="JBHSGO010000039">
    <property type="protein sequence ID" value="MFC4665424.1"/>
    <property type="molecule type" value="Genomic_DNA"/>
</dbReference>
<comment type="caution">
    <text evidence="3">The sequence shown here is derived from an EMBL/GenBank/DDBJ whole genome shotgun (WGS) entry which is preliminary data.</text>
</comment>